<sequence>MSSTLGPAIDRLYEAFGRLPRPASVRYCECCFDDAEEKALLAPVPLRELSAGALHPYAMNVMMTVGAAADLRYFLPRLLEVNLAGGDGLVDPEWLLIAVRRAEWQAWPAAEREALRAFLRTLWSAVLAGHELDADAVLCGIGHVEDDLTPYLLEWQAALTSTPAAEALAELGRENGRLTNPFWEERPEQRAQVEAWLAGDALRRDVRDALYAAGPDDDLREALTELDLALS</sequence>
<dbReference type="Proteomes" id="UP001183643">
    <property type="component" value="Unassembled WGS sequence"/>
</dbReference>
<gene>
    <name evidence="1" type="ORF">J2S41_001915</name>
</gene>
<evidence type="ECO:0000313" key="2">
    <source>
        <dbReference type="Proteomes" id="UP001183643"/>
    </source>
</evidence>
<evidence type="ECO:0000313" key="1">
    <source>
        <dbReference type="EMBL" id="MDR7275137.1"/>
    </source>
</evidence>
<name>A0AAE3YLG5_9ACTN</name>
<proteinExistence type="predicted"/>
<dbReference type="EMBL" id="JAVDYB010000001">
    <property type="protein sequence ID" value="MDR7275137.1"/>
    <property type="molecule type" value="Genomic_DNA"/>
</dbReference>
<accession>A0AAE3YLG5</accession>
<keyword evidence="2" id="KW-1185">Reference proteome</keyword>
<organism evidence="1 2">
    <name type="scientific">Catenuloplanes atrovinosus</name>
    <dbReference type="NCBI Taxonomy" id="137266"/>
    <lineage>
        <taxon>Bacteria</taxon>
        <taxon>Bacillati</taxon>
        <taxon>Actinomycetota</taxon>
        <taxon>Actinomycetes</taxon>
        <taxon>Micromonosporales</taxon>
        <taxon>Micromonosporaceae</taxon>
        <taxon>Catenuloplanes</taxon>
    </lineage>
</organism>
<reference evidence="1" key="1">
    <citation type="submission" date="2023-07" db="EMBL/GenBank/DDBJ databases">
        <title>Sequencing the genomes of 1000 actinobacteria strains.</title>
        <authorList>
            <person name="Klenk H.-P."/>
        </authorList>
    </citation>
    <scope>NUCLEOTIDE SEQUENCE</scope>
    <source>
        <strain evidence="1">DSM 44707</strain>
    </source>
</reference>
<dbReference type="RefSeq" id="WP_310365721.1">
    <property type="nucleotide sequence ID" value="NZ_JAVDYB010000001.1"/>
</dbReference>
<comment type="caution">
    <text evidence="1">The sequence shown here is derived from an EMBL/GenBank/DDBJ whole genome shotgun (WGS) entry which is preliminary data.</text>
</comment>
<protein>
    <submittedName>
        <fullName evidence="1">Uncharacterized protein</fullName>
    </submittedName>
</protein>
<dbReference type="AlphaFoldDB" id="A0AAE3YLG5"/>